<dbReference type="PANTHER" id="PTHR38694">
    <property type="entry name" value="CONSERVED EXPRESSED PROTEIN"/>
    <property type="match status" value="1"/>
</dbReference>
<feature type="transmembrane region" description="Helical" evidence="2">
    <location>
        <begin position="167"/>
        <end position="195"/>
    </location>
</feature>
<name>A0A8T9BZM8_9HELO</name>
<accession>A0A8T9BZM8</accession>
<evidence type="ECO:0000313" key="4">
    <source>
        <dbReference type="Proteomes" id="UP000469558"/>
    </source>
</evidence>
<dbReference type="InterPro" id="IPR021709">
    <property type="entry name" value="DUF3292"/>
</dbReference>
<evidence type="ECO:0000256" key="1">
    <source>
        <dbReference type="SAM" id="MobiDB-lite"/>
    </source>
</evidence>
<dbReference type="Pfam" id="PF11696">
    <property type="entry name" value="DUF3292"/>
    <property type="match status" value="1"/>
</dbReference>
<keyword evidence="2" id="KW-1133">Transmembrane helix</keyword>
<keyword evidence="4" id="KW-1185">Reference proteome</keyword>
<feature type="region of interest" description="Disordered" evidence="1">
    <location>
        <begin position="1"/>
        <end position="28"/>
    </location>
</feature>
<dbReference type="EMBL" id="QGMK01001228">
    <property type="protein sequence ID" value="TVY71441.1"/>
    <property type="molecule type" value="Genomic_DNA"/>
</dbReference>
<reference evidence="3 4" key="1">
    <citation type="submission" date="2018-05" db="EMBL/GenBank/DDBJ databases">
        <title>Genome sequencing and assembly of the regulated plant pathogen Lachnellula willkommii and related sister species for the development of diagnostic species identification markers.</title>
        <authorList>
            <person name="Giroux E."/>
            <person name="Bilodeau G."/>
        </authorList>
    </citation>
    <scope>NUCLEOTIDE SEQUENCE [LARGE SCALE GENOMIC DNA]</scope>
    <source>
        <strain evidence="3 4">CBS 268.59</strain>
    </source>
</reference>
<protein>
    <recommendedName>
        <fullName evidence="5">Proteasome subunit beta type protein</fullName>
    </recommendedName>
</protein>
<evidence type="ECO:0000256" key="2">
    <source>
        <dbReference type="SAM" id="Phobius"/>
    </source>
</evidence>
<dbReference type="AlphaFoldDB" id="A0A8T9BZM8"/>
<proteinExistence type="predicted"/>
<dbReference type="Proteomes" id="UP000469558">
    <property type="component" value="Unassembled WGS sequence"/>
</dbReference>
<comment type="caution">
    <text evidence="3">The sequence shown here is derived from an EMBL/GenBank/DDBJ whole genome shotgun (WGS) entry which is preliminary data.</text>
</comment>
<keyword evidence="2" id="KW-0812">Transmembrane</keyword>
<organism evidence="3 4">
    <name type="scientific">Lachnellula suecica</name>
    <dbReference type="NCBI Taxonomy" id="602035"/>
    <lineage>
        <taxon>Eukaryota</taxon>
        <taxon>Fungi</taxon>
        <taxon>Dikarya</taxon>
        <taxon>Ascomycota</taxon>
        <taxon>Pezizomycotina</taxon>
        <taxon>Leotiomycetes</taxon>
        <taxon>Helotiales</taxon>
        <taxon>Lachnaceae</taxon>
        <taxon>Lachnellula</taxon>
    </lineage>
</organism>
<sequence>METTAPASSGEGVTSQNPDPESDSISTSTQIKDFKNAVVSSFTDDSHDIAHQQFDNKGEAQMMPREEIRDLGWHKKPSEMSGQFINGIPNDTIFAMIRRFNKDVFDVEAMPPGKSTGLDLTEAWDNNHASDKMTLHLQRAYLSIILGLKSFGNHVARLRSWKETRRTAAFCTVYSAAWALNLLIPLLLGTLMVIIGSEKARNTLFPPVPLALVNISTGGLQKPPAGELGTTDTITGAPEKAKGEAREEEAANFVENARHLFARSVGMNDGGDDEGNPLQGKVPKPVQNALKSIKEAGSTSGHVNDNSGTEMTQKPMEDLLWETVQPKVIEPVVKALPHMIGEIVDNWERFANAISPTPPFSHLSFLRLEGALLPLFLTSLFVPQYLVCKTTGFAIGFILFGDPVISRGLEVLNEKTPNWLEMLEPKNNILRGIPTNNQITLTLLRIGEAHRSPLPPIPDTKPTDLTNLPHIETDNVPLEASQDEIVRAVNPIPTIPASASEEKPKHRHLSRFISVLKGQTKAVVETKLAVDHVRAKAGSEKAKGHLGILQKSEHLIYAGPAEFKARFNGHEGWLYISNPTSSLQPRLILVKDGHRCQNGVFDMKDESAIEWSIKLRDIHRLERATALASLPAEKAAQWSKDTVLLASLEIIDEGGKSWRFTAIPERDELFNRLVAIGGQRWLNM</sequence>
<keyword evidence="2" id="KW-0472">Membrane</keyword>
<evidence type="ECO:0000313" key="3">
    <source>
        <dbReference type="EMBL" id="TVY71441.1"/>
    </source>
</evidence>
<dbReference type="OrthoDB" id="1708389at2759"/>
<gene>
    <name evidence="3" type="ORF">LSUE1_G007673</name>
</gene>
<evidence type="ECO:0008006" key="5">
    <source>
        <dbReference type="Google" id="ProtNLM"/>
    </source>
</evidence>
<dbReference type="PANTHER" id="PTHR38694:SF1">
    <property type="entry name" value="PEROXIN DOMAIN-CONTAINING PROTEIN"/>
    <property type="match status" value="1"/>
</dbReference>